<dbReference type="InterPro" id="IPR005074">
    <property type="entry name" value="Peptidase_C39"/>
</dbReference>
<dbReference type="SUPFAM" id="SSF52540">
    <property type="entry name" value="P-loop containing nucleoside triphosphate hydrolases"/>
    <property type="match status" value="1"/>
</dbReference>
<keyword evidence="12" id="KW-1185">Reference proteome</keyword>
<gene>
    <name evidence="11" type="ORF">Xsto_01701</name>
</gene>
<dbReference type="GO" id="GO:0008234">
    <property type="term" value="F:cysteine-type peptidase activity"/>
    <property type="evidence" value="ECO:0007669"/>
    <property type="project" value="InterPro"/>
</dbReference>
<keyword evidence="5 7" id="KW-1133">Transmembrane helix</keyword>
<reference evidence="11 12" key="1">
    <citation type="journal article" date="2017" name="Nat. Microbiol.">
        <title>Natural product diversity associated with the nematode symbionts Photorhabdus and Xenorhabdus.</title>
        <authorList>
            <person name="Tobias N.J."/>
            <person name="Wolff H."/>
            <person name="Djahanschiri B."/>
            <person name="Grundmann F."/>
            <person name="Kronenwerth M."/>
            <person name="Shi Y.M."/>
            <person name="Simonyi S."/>
            <person name="Grun P."/>
            <person name="Shapiro-Ilan D."/>
            <person name="Pidot S.J."/>
            <person name="Stinear T.P."/>
            <person name="Ebersberger I."/>
            <person name="Bode H.B."/>
        </authorList>
    </citation>
    <scope>NUCLEOTIDE SEQUENCE [LARGE SCALE GENOMIC DNA]</scope>
    <source>
        <strain evidence="11 12">DSM 17904</strain>
    </source>
</reference>
<keyword evidence="3" id="KW-0547">Nucleotide-binding</keyword>
<dbReference type="InterPro" id="IPR027417">
    <property type="entry name" value="P-loop_NTPase"/>
</dbReference>
<dbReference type="Pfam" id="PF03412">
    <property type="entry name" value="Peptidase_C39"/>
    <property type="match status" value="1"/>
</dbReference>
<feature type="transmembrane region" description="Helical" evidence="7">
    <location>
        <begin position="212"/>
        <end position="230"/>
    </location>
</feature>
<name>A0A2D0KQQ5_9GAMM</name>
<comment type="caution">
    <text evidence="11">The sequence shown here is derived from an EMBL/GenBank/DDBJ whole genome shotgun (WGS) entry which is preliminary data.</text>
</comment>
<dbReference type="GO" id="GO:0005886">
    <property type="term" value="C:plasma membrane"/>
    <property type="evidence" value="ECO:0007669"/>
    <property type="project" value="UniProtKB-SubCell"/>
</dbReference>
<dbReference type="PROSITE" id="PS50893">
    <property type="entry name" value="ABC_TRANSPORTER_2"/>
    <property type="match status" value="1"/>
</dbReference>
<dbReference type="PROSITE" id="PS00211">
    <property type="entry name" value="ABC_TRANSPORTER_1"/>
    <property type="match status" value="1"/>
</dbReference>
<feature type="transmembrane region" description="Helical" evidence="7">
    <location>
        <begin position="413"/>
        <end position="435"/>
    </location>
</feature>
<dbReference type="InterPro" id="IPR011527">
    <property type="entry name" value="ABC1_TM_dom"/>
</dbReference>
<dbReference type="CDD" id="cd18567">
    <property type="entry name" value="ABC_6TM_CvaB_RaxB_like"/>
    <property type="match status" value="1"/>
</dbReference>
<evidence type="ECO:0000313" key="12">
    <source>
        <dbReference type="Proteomes" id="UP000222366"/>
    </source>
</evidence>
<dbReference type="InterPro" id="IPR003439">
    <property type="entry name" value="ABC_transporter-like_ATP-bd"/>
</dbReference>
<dbReference type="RefSeq" id="WP_099124755.1">
    <property type="nucleotide sequence ID" value="NZ_CAWNRH010000035.1"/>
</dbReference>
<dbReference type="Pfam" id="PF00664">
    <property type="entry name" value="ABC_membrane"/>
    <property type="match status" value="1"/>
</dbReference>
<dbReference type="SMART" id="SM00382">
    <property type="entry name" value="AAA"/>
    <property type="match status" value="1"/>
</dbReference>
<evidence type="ECO:0000256" key="6">
    <source>
        <dbReference type="ARBA" id="ARBA00023136"/>
    </source>
</evidence>
<dbReference type="InterPro" id="IPR039421">
    <property type="entry name" value="Type_1_exporter"/>
</dbReference>
<dbReference type="Proteomes" id="UP000222366">
    <property type="component" value="Unassembled WGS sequence"/>
</dbReference>
<feature type="domain" description="Peptidase C39" evidence="10">
    <location>
        <begin position="26"/>
        <end position="145"/>
    </location>
</feature>
<dbReference type="CDD" id="cd02419">
    <property type="entry name" value="Peptidase_C39C"/>
    <property type="match status" value="1"/>
</dbReference>
<dbReference type="PROSITE" id="PS50929">
    <property type="entry name" value="ABC_TM1F"/>
    <property type="match status" value="1"/>
</dbReference>
<dbReference type="GO" id="GO:0005524">
    <property type="term" value="F:ATP binding"/>
    <property type="evidence" value="ECO:0007669"/>
    <property type="project" value="UniProtKB-KW"/>
</dbReference>
<feature type="transmembrane region" description="Helical" evidence="7">
    <location>
        <begin position="317"/>
        <end position="337"/>
    </location>
</feature>
<comment type="subcellular location">
    <subcellularLocation>
        <location evidence="1">Cell membrane</location>
        <topology evidence="1">Multi-pass membrane protein</topology>
    </subcellularLocation>
</comment>
<dbReference type="GO" id="GO:0006508">
    <property type="term" value="P:proteolysis"/>
    <property type="evidence" value="ECO:0007669"/>
    <property type="project" value="InterPro"/>
</dbReference>
<dbReference type="InterPro" id="IPR017871">
    <property type="entry name" value="ABC_transporter-like_CS"/>
</dbReference>
<feature type="domain" description="ABC transporter" evidence="8">
    <location>
        <begin position="492"/>
        <end position="703"/>
    </location>
</feature>
<dbReference type="Gene3D" id="1.20.1560.10">
    <property type="entry name" value="ABC transporter type 1, transmembrane domain"/>
    <property type="match status" value="1"/>
</dbReference>
<evidence type="ECO:0000256" key="4">
    <source>
        <dbReference type="ARBA" id="ARBA00022840"/>
    </source>
</evidence>
<keyword evidence="6 7" id="KW-0472">Membrane</keyword>
<evidence type="ECO:0000256" key="2">
    <source>
        <dbReference type="ARBA" id="ARBA00022692"/>
    </source>
</evidence>
<dbReference type="Gene3D" id="3.40.50.300">
    <property type="entry name" value="P-loop containing nucleotide triphosphate hydrolases"/>
    <property type="match status" value="1"/>
</dbReference>
<dbReference type="SUPFAM" id="SSF90123">
    <property type="entry name" value="ABC transporter transmembrane region"/>
    <property type="match status" value="1"/>
</dbReference>
<dbReference type="Pfam" id="PF00005">
    <property type="entry name" value="ABC_tran"/>
    <property type="match status" value="1"/>
</dbReference>
<evidence type="ECO:0000256" key="3">
    <source>
        <dbReference type="ARBA" id="ARBA00022741"/>
    </source>
</evidence>
<evidence type="ECO:0000256" key="7">
    <source>
        <dbReference type="SAM" id="Phobius"/>
    </source>
</evidence>
<evidence type="ECO:0000259" key="10">
    <source>
        <dbReference type="PROSITE" id="PS50990"/>
    </source>
</evidence>
<dbReference type="PROSITE" id="PS50990">
    <property type="entry name" value="PEPTIDASE_C39"/>
    <property type="match status" value="1"/>
</dbReference>
<evidence type="ECO:0000256" key="1">
    <source>
        <dbReference type="ARBA" id="ARBA00004651"/>
    </source>
</evidence>
<protein>
    <submittedName>
        <fullName evidence="11">RTX toxin</fullName>
    </submittedName>
</protein>
<feature type="domain" description="ABC transmembrane type-1" evidence="9">
    <location>
        <begin position="179"/>
        <end position="458"/>
    </location>
</feature>
<evidence type="ECO:0000256" key="5">
    <source>
        <dbReference type="ARBA" id="ARBA00022989"/>
    </source>
</evidence>
<feature type="transmembrane region" description="Helical" evidence="7">
    <location>
        <begin position="179"/>
        <end position="200"/>
    </location>
</feature>
<evidence type="ECO:0000259" key="8">
    <source>
        <dbReference type="PROSITE" id="PS50893"/>
    </source>
</evidence>
<keyword evidence="2 7" id="KW-0812">Transmembrane</keyword>
<dbReference type="PANTHER" id="PTHR24221:SF606">
    <property type="entry name" value="COLICIN V SECRETION-PROCESSING ATP-BINDING PROTEIN"/>
    <property type="match status" value="1"/>
</dbReference>
<accession>A0A2D0KQQ5</accession>
<feature type="transmembrane region" description="Helical" evidence="7">
    <location>
        <begin position="291"/>
        <end position="311"/>
    </location>
</feature>
<dbReference type="InterPro" id="IPR003593">
    <property type="entry name" value="AAA+_ATPase"/>
</dbReference>
<dbReference type="AlphaFoldDB" id="A0A2D0KQQ5"/>
<organism evidence="11 12">
    <name type="scientific">Xenorhabdus stockiae</name>
    <dbReference type="NCBI Taxonomy" id="351614"/>
    <lineage>
        <taxon>Bacteria</taxon>
        <taxon>Pseudomonadati</taxon>
        <taxon>Pseudomonadota</taxon>
        <taxon>Gammaproteobacteria</taxon>
        <taxon>Enterobacterales</taxon>
        <taxon>Morganellaceae</taxon>
        <taxon>Xenorhabdus</taxon>
    </lineage>
</organism>
<dbReference type="InterPro" id="IPR033838">
    <property type="entry name" value="CvaB_peptidase"/>
</dbReference>
<proteinExistence type="predicted"/>
<dbReference type="Gene3D" id="3.90.70.10">
    <property type="entry name" value="Cysteine proteinases"/>
    <property type="match status" value="1"/>
</dbReference>
<dbReference type="EMBL" id="NJAJ01000013">
    <property type="protein sequence ID" value="PHM65756.1"/>
    <property type="molecule type" value="Genomic_DNA"/>
</dbReference>
<dbReference type="GO" id="GO:0034040">
    <property type="term" value="F:ATPase-coupled lipid transmembrane transporter activity"/>
    <property type="evidence" value="ECO:0007669"/>
    <property type="project" value="TreeGrafter"/>
</dbReference>
<dbReference type="InterPro" id="IPR036640">
    <property type="entry name" value="ABC1_TM_sf"/>
</dbReference>
<evidence type="ECO:0000313" key="11">
    <source>
        <dbReference type="EMBL" id="PHM65756.1"/>
    </source>
</evidence>
<dbReference type="GO" id="GO:0016887">
    <property type="term" value="F:ATP hydrolysis activity"/>
    <property type="evidence" value="ECO:0007669"/>
    <property type="project" value="InterPro"/>
</dbReference>
<keyword evidence="4" id="KW-0067">ATP-binding</keyword>
<sequence>MNKTSFETITERLNLGFRRRVPKILQTEAAECGLASLAMVFHYHGLQIDLSSLRSQFGISTRGVTLTTLINIATTLKFKTRAVALDLDELQALKTPCILHWDMNHFVVLVNVKKNKITIHDPAFGQRVMTFAEVSKHFTGIALEVWPGSEFVPIKKQNKLRIISLLTNIQGIKSTLSKIFFLSLVIEAINILLPVGTQLIMDHVIIAQDHSLLKIICCGLLFFILFRVSVSTLRSWTSITMEAFVDVQWKSGVFDHLMKLPLAYFEKRKLGDIQSRFGSLSVIRTTFTQNVINSIIDTIMLVSVFIMMLLYGNWLVWVVLGFTIIYIIIRFITYQYFRQLSEEQIVKDARANSHFMETLYSINTLKALGLCDSRAKSWLNLNIDTLNANTRLNKIGSIFNIVKAFISTSEQIIILWLGASLVIDNHMTLGMFVAFNSYRGQFADRASNLIDMAMKLRMLNLHNERIADIVLTDTEKETPDRDLGFSGKAVNLTIHDLHYQYDSLSKPIISGFNLHINAGESIAIVGPSGAGKTTLMKLMSGLLEPNKGTILMNGLDINVIGLNNYRKCIACVLQDDKLLSGSIAENISGFTHSPDVYFIQECAKRANIHDDILLMPMGYETLIGELGNGLSGGQIQRLLIARALYRRPSILFMDEATSHLDLDNESYINESVSSLKITRIIIAHRPSTIQSAERVISISGSGAP</sequence>
<evidence type="ECO:0000259" key="9">
    <source>
        <dbReference type="PROSITE" id="PS50929"/>
    </source>
</evidence>
<dbReference type="PANTHER" id="PTHR24221">
    <property type="entry name" value="ATP-BINDING CASSETTE SUB-FAMILY B"/>
    <property type="match status" value="1"/>
</dbReference>
<dbReference type="GO" id="GO:0140359">
    <property type="term" value="F:ABC-type transporter activity"/>
    <property type="evidence" value="ECO:0007669"/>
    <property type="project" value="InterPro"/>
</dbReference>